<dbReference type="Pfam" id="PF13103">
    <property type="entry name" value="TonB_2"/>
    <property type="match status" value="1"/>
</dbReference>
<proteinExistence type="predicted"/>
<keyword evidence="2" id="KW-0812">Transmembrane</keyword>
<keyword evidence="4" id="KW-0472">Membrane</keyword>
<gene>
    <name evidence="5" type="ORF">ENV67_00840</name>
</gene>
<sequence>MNRFIIISFLLHSILISILGFKSKGDFRKNKRIEVYKVSFAPMPVPIEEIKEIKKEIIKEDKNKSPFGKKTKERRLQDVTPQIETGSGKGFNYSYYLNILLSKIGSEWKNPYKGEDIFLRCVVYFEVSSDGSIKNVRIEEDSGNSLFNDAALNAVIITGKLPPLPKEFSEDYLKVHLEFLSGI</sequence>
<accession>A0A7C4UBL0</accession>
<evidence type="ECO:0000313" key="5">
    <source>
        <dbReference type="EMBL" id="HGW91072.1"/>
    </source>
</evidence>
<dbReference type="NCBIfam" id="TIGR01352">
    <property type="entry name" value="tonB_Cterm"/>
    <property type="match status" value="1"/>
</dbReference>
<comment type="caution">
    <text evidence="5">The sequence shown here is derived from an EMBL/GenBank/DDBJ whole genome shotgun (WGS) entry which is preliminary data.</text>
</comment>
<dbReference type="SUPFAM" id="SSF74653">
    <property type="entry name" value="TolA/TonB C-terminal domain"/>
    <property type="match status" value="1"/>
</dbReference>
<comment type="subcellular location">
    <subcellularLocation>
        <location evidence="1">Membrane</location>
        <topology evidence="1">Single-pass membrane protein</topology>
    </subcellularLocation>
</comment>
<keyword evidence="3" id="KW-1133">Transmembrane helix</keyword>
<evidence type="ECO:0000256" key="3">
    <source>
        <dbReference type="ARBA" id="ARBA00022989"/>
    </source>
</evidence>
<reference evidence="5" key="1">
    <citation type="journal article" date="2020" name="mSystems">
        <title>Genome- and Community-Level Interaction Insights into Carbon Utilization and Element Cycling Functions of Hydrothermarchaeota in Hydrothermal Sediment.</title>
        <authorList>
            <person name="Zhou Z."/>
            <person name="Liu Y."/>
            <person name="Xu W."/>
            <person name="Pan J."/>
            <person name="Luo Z.H."/>
            <person name="Li M."/>
        </authorList>
    </citation>
    <scope>NUCLEOTIDE SEQUENCE [LARGE SCALE GENOMIC DNA]</scope>
    <source>
        <strain evidence="5">SpSt-780</strain>
    </source>
</reference>
<dbReference type="InterPro" id="IPR006260">
    <property type="entry name" value="TonB/TolA_C"/>
</dbReference>
<dbReference type="EMBL" id="DTHG01000008">
    <property type="protein sequence ID" value="HGW91072.1"/>
    <property type="molecule type" value="Genomic_DNA"/>
</dbReference>
<protein>
    <submittedName>
        <fullName evidence="5">TonB family protein</fullName>
    </submittedName>
</protein>
<evidence type="ECO:0000256" key="2">
    <source>
        <dbReference type="ARBA" id="ARBA00022692"/>
    </source>
</evidence>
<evidence type="ECO:0000256" key="4">
    <source>
        <dbReference type="ARBA" id="ARBA00023136"/>
    </source>
</evidence>
<evidence type="ECO:0000256" key="1">
    <source>
        <dbReference type="ARBA" id="ARBA00004167"/>
    </source>
</evidence>
<organism evidence="5">
    <name type="scientific">candidate division WOR-3 bacterium</name>
    <dbReference type="NCBI Taxonomy" id="2052148"/>
    <lineage>
        <taxon>Bacteria</taxon>
        <taxon>Bacteria division WOR-3</taxon>
    </lineage>
</organism>
<dbReference type="Gene3D" id="3.30.1150.10">
    <property type="match status" value="1"/>
</dbReference>
<name>A0A7C4UBL0_UNCW3</name>
<dbReference type="GO" id="GO:0016020">
    <property type="term" value="C:membrane"/>
    <property type="evidence" value="ECO:0007669"/>
    <property type="project" value="UniProtKB-SubCell"/>
</dbReference>
<dbReference type="AlphaFoldDB" id="A0A7C4UBL0"/>